<dbReference type="AlphaFoldDB" id="A0A109BJS6"/>
<dbReference type="GO" id="GO:0036307">
    <property type="term" value="F:23S rRNA (adenine(2030)-N(6))-methyltransferase activity"/>
    <property type="evidence" value="ECO:0007669"/>
    <property type="project" value="UniProtKB-UniRule"/>
</dbReference>
<feature type="binding site" evidence="1">
    <location>
        <position position="102"/>
    </location>
    <ligand>
        <name>S-adenosyl-L-methionine</name>
        <dbReference type="ChEBI" id="CHEBI:59789"/>
    </ligand>
</feature>
<proteinExistence type="inferred from homology"/>
<dbReference type="RefSeq" id="WP_068460573.1">
    <property type="nucleotide sequence ID" value="NZ_LMTR01000040.1"/>
</dbReference>
<keyword evidence="1" id="KW-0949">S-adenosyl-L-methionine</keyword>
<evidence type="ECO:0000313" key="3">
    <source>
        <dbReference type="Proteomes" id="UP000059074"/>
    </source>
</evidence>
<dbReference type="PANTHER" id="PTHR37426:SF1">
    <property type="entry name" value="RIBOSOMAL RNA LARGE SUBUNIT METHYLTRANSFERASE J"/>
    <property type="match status" value="1"/>
</dbReference>
<gene>
    <name evidence="1" type="primary">rlmJ</name>
    <name evidence="2" type="ORF">APY04_1170</name>
</gene>
<dbReference type="GO" id="GO:0070475">
    <property type="term" value="P:rRNA base methylation"/>
    <property type="evidence" value="ECO:0007669"/>
    <property type="project" value="UniProtKB-UniRule"/>
</dbReference>
<reference evidence="2 3" key="1">
    <citation type="submission" date="2015-10" db="EMBL/GenBank/DDBJ databases">
        <title>Transcriptomic analysis of a linuron degrading triple-species bacterial consortium.</title>
        <authorList>
            <person name="Albers P."/>
        </authorList>
    </citation>
    <scope>NUCLEOTIDE SEQUENCE [LARGE SCALE GENOMIC DNA]</scope>
    <source>
        <strain evidence="2 3">WDL6</strain>
    </source>
</reference>
<evidence type="ECO:0000256" key="1">
    <source>
        <dbReference type="HAMAP-Rule" id="MF_00934"/>
    </source>
</evidence>
<dbReference type="PATRIC" id="fig|121290.4.peg.3132"/>
<dbReference type="SUPFAM" id="SSF53335">
    <property type="entry name" value="S-adenosyl-L-methionine-dependent methyltransferases"/>
    <property type="match status" value="1"/>
</dbReference>
<feature type="binding site" evidence="1">
    <location>
        <position position="166"/>
    </location>
    <ligand>
        <name>S-adenosyl-L-methionine</name>
        <dbReference type="ChEBI" id="CHEBI:59789"/>
    </ligand>
</feature>
<feature type="binding site" evidence="1">
    <location>
        <begin position="145"/>
        <end position="146"/>
    </location>
    <ligand>
        <name>S-adenosyl-L-methionine</name>
        <dbReference type="ChEBI" id="CHEBI:59789"/>
    </ligand>
</feature>
<keyword evidence="1" id="KW-0808">Transferase</keyword>
<keyword evidence="1" id="KW-0698">rRNA processing</keyword>
<dbReference type="GO" id="GO:0003723">
    <property type="term" value="F:RNA binding"/>
    <property type="evidence" value="ECO:0007669"/>
    <property type="project" value="UniProtKB-UniRule"/>
</dbReference>
<feature type="binding site" evidence="1">
    <location>
        <position position="18"/>
    </location>
    <ligand>
        <name>S-adenosyl-L-methionine</name>
        <dbReference type="ChEBI" id="CHEBI:59789"/>
    </ligand>
</feature>
<comment type="catalytic activity">
    <reaction evidence="1">
        <text>adenosine(2030) in 23S rRNA + S-adenosyl-L-methionine = N(6)-methyladenosine(2030) in 23S rRNA + S-adenosyl-L-homocysteine + H(+)</text>
        <dbReference type="Rhea" id="RHEA:43736"/>
        <dbReference type="Rhea" id="RHEA-COMP:10668"/>
        <dbReference type="Rhea" id="RHEA-COMP:10669"/>
        <dbReference type="ChEBI" id="CHEBI:15378"/>
        <dbReference type="ChEBI" id="CHEBI:57856"/>
        <dbReference type="ChEBI" id="CHEBI:59789"/>
        <dbReference type="ChEBI" id="CHEBI:74411"/>
        <dbReference type="ChEBI" id="CHEBI:74449"/>
        <dbReference type="EC" id="2.1.1.266"/>
    </reaction>
</comment>
<dbReference type="EMBL" id="LMTR01000040">
    <property type="protein sequence ID" value="KWT69961.1"/>
    <property type="molecule type" value="Genomic_DNA"/>
</dbReference>
<dbReference type="InterPro" id="IPR029063">
    <property type="entry name" value="SAM-dependent_MTases_sf"/>
</dbReference>
<dbReference type="Gene3D" id="3.40.50.150">
    <property type="entry name" value="Vaccinia Virus protein VP39"/>
    <property type="match status" value="1"/>
</dbReference>
<comment type="function">
    <text evidence="1">Specifically methylates the adenine in position 2030 of 23S rRNA.</text>
</comment>
<feature type="binding site" evidence="1">
    <location>
        <position position="41"/>
    </location>
    <ligand>
        <name>S-adenosyl-L-methionine</name>
        <dbReference type="ChEBI" id="CHEBI:59789"/>
    </ligand>
</feature>
<dbReference type="InterPro" id="IPR007473">
    <property type="entry name" value="RlmJ"/>
</dbReference>
<organism evidence="2 3">
    <name type="scientific">Hyphomicrobium sulfonivorans</name>
    <dbReference type="NCBI Taxonomy" id="121290"/>
    <lineage>
        <taxon>Bacteria</taxon>
        <taxon>Pseudomonadati</taxon>
        <taxon>Pseudomonadota</taxon>
        <taxon>Alphaproteobacteria</taxon>
        <taxon>Hyphomicrobiales</taxon>
        <taxon>Hyphomicrobiaceae</taxon>
        <taxon>Hyphomicrobium</taxon>
    </lineage>
</organism>
<name>A0A109BJS6_HYPSL</name>
<keyword evidence="1" id="KW-0489">Methyltransferase</keyword>
<comment type="caution">
    <text evidence="2">The sequence shown here is derived from an EMBL/GenBank/DDBJ whole genome shotgun (WGS) entry which is preliminary data.</text>
</comment>
<sequence>MNYRHAYHAGNFADVIKHAVLSLVLEYMKQKPAPFRVIDTHAGIGLYDLTAIEAHKTGEWRDGIGRLMRADLTPENRAVLAPYLDCVRALNPQGEMLRYPGSPIIASDLIRREDRLILNELHPEDRLTLEDLFARDRQVKVMGLDAWTAVKSLLPPPERRAVVLVDPSFEVPGELDRLIKALQQGLRRFAAGTFLLWYPIKERRPVDEFRRRITELELPRVVALEVMIRDGADETRLNGAGLVIVNAPFTLGGILQGLMPELVKILAQGAGAHFNYDDLGNDRVRVRQK</sequence>
<evidence type="ECO:0000313" key="2">
    <source>
        <dbReference type="EMBL" id="KWT69961.1"/>
    </source>
</evidence>
<accession>A0A109BJS6</accession>
<dbReference type="EC" id="2.1.1.266" evidence="1"/>
<comment type="similarity">
    <text evidence="1">Belongs to the RlmJ family.</text>
</comment>
<dbReference type="HAMAP" id="MF_00934">
    <property type="entry name" value="23SrRNA_methyltr_J"/>
    <property type="match status" value="1"/>
</dbReference>
<comment type="subunit">
    <text evidence="1">Monomer.</text>
</comment>
<dbReference type="PANTHER" id="PTHR37426">
    <property type="entry name" value="RIBOSOMAL RNA LARGE SUBUNIT METHYLTRANSFERASE J"/>
    <property type="match status" value="1"/>
</dbReference>
<keyword evidence="3" id="KW-1185">Reference proteome</keyword>
<dbReference type="OrthoDB" id="9791274at2"/>
<feature type="active site" description="Proton acceptor" evidence="1">
    <location>
        <position position="166"/>
    </location>
</feature>
<dbReference type="Proteomes" id="UP000059074">
    <property type="component" value="Unassembled WGS sequence"/>
</dbReference>
<dbReference type="Pfam" id="PF04378">
    <property type="entry name" value="RsmJ"/>
    <property type="match status" value="1"/>
</dbReference>
<keyword evidence="1" id="KW-0694">RNA-binding</keyword>
<dbReference type="GO" id="GO:0005829">
    <property type="term" value="C:cytosol"/>
    <property type="evidence" value="ECO:0007669"/>
    <property type="project" value="TreeGrafter"/>
</dbReference>
<feature type="binding site" evidence="1">
    <location>
        <position position="120"/>
    </location>
    <ligand>
        <name>S-adenosyl-L-methionine</name>
        <dbReference type="ChEBI" id="CHEBI:59789"/>
    </ligand>
</feature>
<protein>
    <recommendedName>
        <fullName evidence="1">Ribosomal RNA large subunit methyltransferase J</fullName>
        <ecNumber evidence="1">2.1.1.266</ecNumber>
    </recommendedName>
    <alternativeName>
        <fullName evidence="1">23S rRNA (adenine(2030)-N6)-methyltransferase</fullName>
    </alternativeName>
    <alternativeName>
        <fullName evidence="1">23S rRNA m6A2030 methyltransferase</fullName>
    </alternativeName>
</protein>
<feature type="site" description="Interaction with substrate rRNA" evidence="1">
    <location>
        <position position="3"/>
    </location>
</feature>